<gene>
    <name evidence="3" type="ORF">ABOZ73_05010</name>
</gene>
<feature type="transmembrane region" description="Helical" evidence="2">
    <location>
        <begin position="12"/>
        <end position="32"/>
    </location>
</feature>
<organism evidence="3">
    <name type="scientific">Caulobacter sp. 73W</name>
    <dbReference type="NCBI Taxonomy" id="3161137"/>
    <lineage>
        <taxon>Bacteria</taxon>
        <taxon>Pseudomonadati</taxon>
        <taxon>Pseudomonadota</taxon>
        <taxon>Alphaproteobacteria</taxon>
        <taxon>Caulobacterales</taxon>
        <taxon>Caulobacteraceae</taxon>
        <taxon>Caulobacter</taxon>
    </lineage>
</organism>
<dbReference type="EMBL" id="CP158375">
    <property type="protein sequence ID" value="XDO97782.1"/>
    <property type="molecule type" value="Genomic_DNA"/>
</dbReference>
<keyword evidence="2" id="KW-0472">Membrane</keyword>
<dbReference type="PROSITE" id="PS51257">
    <property type="entry name" value="PROKAR_LIPOPROTEIN"/>
    <property type="match status" value="1"/>
</dbReference>
<name>A0AB39KW55_9CAUL</name>
<dbReference type="RefSeq" id="WP_369061219.1">
    <property type="nucleotide sequence ID" value="NZ_CP158375.1"/>
</dbReference>
<protein>
    <submittedName>
        <fullName evidence="3">Uncharacterized protein</fullName>
    </submittedName>
</protein>
<dbReference type="AlphaFoldDB" id="A0AB39KW55"/>
<sequence length="103" mass="11530">MNRFLTRLKIIFLAVFAVSCVAVLVYHVFWVWPGKRCELKGNWWDPRTRTCAVPVPLYMITGRPNKPFQAEDPNTTERVAPQSVPDAALAPAAEPAPATPPKK</sequence>
<evidence type="ECO:0000256" key="2">
    <source>
        <dbReference type="SAM" id="Phobius"/>
    </source>
</evidence>
<accession>A0AB39KW55</accession>
<feature type="region of interest" description="Disordered" evidence="1">
    <location>
        <begin position="64"/>
        <end position="103"/>
    </location>
</feature>
<keyword evidence="2" id="KW-1133">Transmembrane helix</keyword>
<evidence type="ECO:0000256" key="1">
    <source>
        <dbReference type="SAM" id="MobiDB-lite"/>
    </source>
</evidence>
<proteinExistence type="predicted"/>
<feature type="compositionally biased region" description="Low complexity" evidence="1">
    <location>
        <begin position="85"/>
        <end position="96"/>
    </location>
</feature>
<reference evidence="3" key="1">
    <citation type="submission" date="2024-06" db="EMBL/GenBank/DDBJ databases">
        <title>Caulobacter inopinatus, sp. nov.</title>
        <authorList>
            <person name="Donachie S.P."/>
        </authorList>
    </citation>
    <scope>NUCLEOTIDE SEQUENCE</scope>
    <source>
        <strain evidence="3">73W</strain>
    </source>
</reference>
<evidence type="ECO:0000313" key="3">
    <source>
        <dbReference type="EMBL" id="XDO97782.1"/>
    </source>
</evidence>
<keyword evidence="2" id="KW-0812">Transmembrane</keyword>